<dbReference type="Ensembl" id="ENSACCT00020010780.1">
    <property type="protein sequence ID" value="ENSACCP00020010325.1"/>
    <property type="gene ID" value="ENSACCG00020007070.1"/>
</dbReference>
<keyword evidence="2" id="KW-1185">Reference proteome</keyword>
<organism evidence="1 2">
    <name type="scientific">Aquila chrysaetos chrysaetos</name>
    <dbReference type="NCBI Taxonomy" id="223781"/>
    <lineage>
        <taxon>Eukaryota</taxon>
        <taxon>Metazoa</taxon>
        <taxon>Chordata</taxon>
        <taxon>Craniata</taxon>
        <taxon>Vertebrata</taxon>
        <taxon>Euteleostomi</taxon>
        <taxon>Archelosauria</taxon>
        <taxon>Archosauria</taxon>
        <taxon>Dinosauria</taxon>
        <taxon>Saurischia</taxon>
        <taxon>Theropoda</taxon>
        <taxon>Coelurosauria</taxon>
        <taxon>Aves</taxon>
        <taxon>Neognathae</taxon>
        <taxon>Neoaves</taxon>
        <taxon>Telluraves</taxon>
        <taxon>Accipitrimorphae</taxon>
        <taxon>Accipitriformes</taxon>
        <taxon>Accipitridae</taxon>
        <taxon>Accipitrinae</taxon>
        <taxon>Aquila</taxon>
    </lineage>
</organism>
<dbReference type="AlphaFoldDB" id="A0A663EDD0"/>
<protein>
    <submittedName>
        <fullName evidence="1">Uncharacterized protein</fullName>
    </submittedName>
</protein>
<dbReference type="GeneTree" id="ENSGT00960000191124"/>
<sequence length="50" mass="5584">MKKASWSRKNFLLVAGLSLIGVHFGSMLVNFVAKKSVRSHSEAKKGDRHE</sequence>
<accession>A0A663EDD0</accession>
<evidence type="ECO:0000313" key="1">
    <source>
        <dbReference type="Ensembl" id="ENSACCP00020010325.1"/>
    </source>
</evidence>
<proteinExistence type="predicted"/>
<dbReference type="InParanoid" id="A0A663EDD0"/>
<dbReference type="Proteomes" id="UP000472275">
    <property type="component" value="Chromosome 8"/>
</dbReference>
<name>A0A663EDD0_AQUCH</name>
<evidence type="ECO:0000313" key="2">
    <source>
        <dbReference type="Proteomes" id="UP000472275"/>
    </source>
</evidence>
<reference evidence="1" key="2">
    <citation type="submission" date="2025-09" db="UniProtKB">
        <authorList>
            <consortium name="Ensembl"/>
        </authorList>
    </citation>
    <scope>IDENTIFICATION</scope>
</reference>
<reference evidence="1" key="1">
    <citation type="submission" date="2025-08" db="UniProtKB">
        <authorList>
            <consortium name="Ensembl"/>
        </authorList>
    </citation>
    <scope>IDENTIFICATION</scope>
</reference>